<keyword evidence="2" id="KW-1185">Reference proteome</keyword>
<accession>A0A7G5H4A5</accession>
<dbReference type="Proteomes" id="UP000515369">
    <property type="component" value="Chromosome"/>
</dbReference>
<organism evidence="1 2">
    <name type="scientific">Spirosoma foliorum</name>
    <dbReference type="NCBI Taxonomy" id="2710596"/>
    <lineage>
        <taxon>Bacteria</taxon>
        <taxon>Pseudomonadati</taxon>
        <taxon>Bacteroidota</taxon>
        <taxon>Cytophagia</taxon>
        <taxon>Cytophagales</taxon>
        <taxon>Cytophagaceae</taxon>
        <taxon>Spirosoma</taxon>
    </lineage>
</organism>
<sequence length="254" mass="28967">MKFFIIAILSIFLLGYLFVQWANKPENVAALQRKRALDAAQKIEDEKKQAAIAKGQAVFEKEIETKKGSMKLVIEENFAQNRFEKLDLKDQNTSYFQFEKNELHFSGIIYPRQNQQDYFIRSKDRYGDFIAEIQLGNWGGDAYTGIFWGANDNGNQNPTHYQAAYATPNTLYVQTDDKEDFGLGGMISSENNQLLRVERFGKHIKASVNGRVLFNKTVESAETGKVGIILGHRGGIRANNQSMDIGIKYFKVWN</sequence>
<protein>
    <recommendedName>
        <fullName evidence="3">DUF1080 domain-containing protein</fullName>
    </recommendedName>
</protein>
<dbReference type="RefSeq" id="WP_182463320.1">
    <property type="nucleotide sequence ID" value="NZ_CP059732.1"/>
</dbReference>
<name>A0A7G5H4A5_9BACT</name>
<gene>
    <name evidence="1" type="ORF">H3H32_14135</name>
</gene>
<evidence type="ECO:0000313" key="2">
    <source>
        <dbReference type="Proteomes" id="UP000515369"/>
    </source>
</evidence>
<dbReference type="AlphaFoldDB" id="A0A7G5H4A5"/>
<dbReference type="EMBL" id="CP059732">
    <property type="protein sequence ID" value="QMW05947.1"/>
    <property type="molecule type" value="Genomic_DNA"/>
</dbReference>
<dbReference type="KEGG" id="sfol:H3H32_14135"/>
<evidence type="ECO:0000313" key="1">
    <source>
        <dbReference type="EMBL" id="QMW05947.1"/>
    </source>
</evidence>
<reference evidence="1 2" key="1">
    <citation type="submission" date="2020-07" db="EMBL/GenBank/DDBJ databases">
        <title>Spirosoma foliorum sp. nov., isolated from the leaves on the Nejang mountain Korea, Republic of.</title>
        <authorList>
            <person name="Ho H."/>
            <person name="Lee Y.-J."/>
            <person name="Nurcahyanto D.-A."/>
            <person name="Kim S.-G."/>
        </authorList>
    </citation>
    <scope>NUCLEOTIDE SEQUENCE [LARGE SCALE GENOMIC DNA]</scope>
    <source>
        <strain evidence="1 2">PL0136</strain>
    </source>
</reference>
<proteinExistence type="predicted"/>
<evidence type="ECO:0008006" key="3">
    <source>
        <dbReference type="Google" id="ProtNLM"/>
    </source>
</evidence>